<feature type="region of interest" description="Disordered" evidence="4">
    <location>
        <begin position="30"/>
        <end position="108"/>
    </location>
</feature>
<reference evidence="6" key="1">
    <citation type="submission" date="2022-11" db="EMBL/GenBank/DDBJ databases">
        <title>Minimal conservation of predation-associated metabolite biosynthetic gene clusters underscores biosynthetic potential of Myxococcota including descriptions for ten novel species: Archangium lansinium sp. nov., Myxococcus landrumus sp. nov., Nannocystis bai.</title>
        <authorList>
            <person name="Ahearne A."/>
            <person name="Stevens C."/>
            <person name="Dowd S."/>
        </authorList>
    </citation>
    <scope>NUCLEOTIDE SEQUENCE</scope>
    <source>
        <strain evidence="6">Fl3</strain>
    </source>
</reference>
<feature type="domain" description="Fibrinogen C-terminal" evidence="5">
    <location>
        <begin position="322"/>
        <end position="377"/>
    </location>
</feature>
<dbReference type="PANTHER" id="PTHR46130">
    <property type="entry name" value="LAMGL DOMAIN-CONTAINING PROTEIN"/>
    <property type="match status" value="1"/>
</dbReference>
<evidence type="ECO:0000256" key="3">
    <source>
        <dbReference type="ARBA" id="ARBA00023157"/>
    </source>
</evidence>
<dbReference type="SUPFAM" id="SSF56496">
    <property type="entry name" value="Fibrinogen C-terminal domain-like"/>
    <property type="match status" value="1"/>
</dbReference>
<keyword evidence="1" id="KW-0732">Signal</keyword>
<dbReference type="InterPro" id="IPR002181">
    <property type="entry name" value="Fibrinogen_a/b/g_C_dom"/>
</dbReference>
<evidence type="ECO:0000313" key="6">
    <source>
        <dbReference type="EMBL" id="WAS95208.1"/>
    </source>
</evidence>
<dbReference type="Pfam" id="PF00147">
    <property type="entry name" value="Fibrinogen_C"/>
    <property type="match status" value="1"/>
</dbReference>
<dbReference type="InterPro" id="IPR043543">
    <property type="entry name" value="PAPPA/PAPPA2"/>
</dbReference>
<evidence type="ECO:0000256" key="2">
    <source>
        <dbReference type="ARBA" id="ARBA00022737"/>
    </source>
</evidence>
<evidence type="ECO:0000313" key="7">
    <source>
        <dbReference type="Proteomes" id="UP001164459"/>
    </source>
</evidence>
<name>A0ABY7H7S1_9BACT</name>
<dbReference type="NCBIfam" id="NF040941">
    <property type="entry name" value="GGGWT_bact"/>
    <property type="match status" value="1"/>
</dbReference>
<dbReference type="Gene3D" id="2.60.120.1000">
    <property type="match status" value="1"/>
</dbReference>
<dbReference type="Proteomes" id="UP001164459">
    <property type="component" value="Chromosome"/>
</dbReference>
<evidence type="ECO:0000256" key="4">
    <source>
        <dbReference type="SAM" id="MobiDB-lite"/>
    </source>
</evidence>
<protein>
    <submittedName>
        <fullName evidence="6">DUF4215 domain-containing protein</fullName>
    </submittedName>
</protein>
<accession>A0ABY7H7S1</accession>
<keyword evidence="2" id="KW-0677">Repeat</keyword>
<dbReference type="Pfam" id="PF13948">
    <property type="entry name" value="DUF4215"/>
    <property type="match status" value="1"/>
</dbReference>
<evidence type="ECO:0000259" key="5">
    <source>
        <dbReference type="PROSITE" id="PS51406"/>
    </source>
</evidence>
<dbReference type="EMBL" id="CP114040">
    <property type="protein sequence ID" value="WAS95208.1"/>
    <property type="molecule type" value="Genomic_DNA"/>
</dbReference>
<dbReference type="InterPro" id="IPR011936">
    <property type="entry name" value="Myxo_disulph_rpt"/>
</dbReference>
<sequence length="547" mass="55118">MKLGIWGGRGAFAAVLVAGGCGDSGVAATTEAMTETETTQATTSDGSTSEPAPTTGAPTTSETSAGTGSASDVTTGGDTTTTGTTEAATTDAETSEPGTSTGPAPFCGDGDVDDGEACDAGPDNADDGACTSACANAVCGDGLVQANVEACDDGNAVDDDACTNDCALASCGDGKLQDGEGCDDGDEDDTDACLSTCLPAVCGDGHVQAGVEECDDVNADDTDACLSTCVSAACGDGHVQADVEACDDGNDEQTDACLGDCTAAKCGDAIVQAGVEECDDGNDEDGDACLADCKAAECGDGVLHLGVEACDDGNMVDGDGCTSVCTVPQTCEDLHAALPMLPSDVYVVDPDGVGGQPGFPVFCDMVTAGGGWTVLERSPLGAQTIGKALYNDVPVNAADPANARHRLTKATMTVLRDLSTDMRIDCRGGDYLLTAATNLFNGQGGPNSCFNWSQVLYKEASLKGNFVQNKTICTWHVGTSEGCAGAWHIDEIAQNQYGCGLVNYPWKGAAVVSPSADTFASDPNTLDAVGPVHDCHKAGAARWLMVR</sequence>
<evidence type="ECO:0000256" key="1">
    <source>
        <dbReference type="ARBA" id="ARBA00022729"/>
    </source>
</evidence>
<feature type="compositionally biased region" description="Low complexity" evidence="4">
    <location>
        <begin position="30"/>
        <end position="96"/>
    </location>
</feature>
<proteinExistence type="predicted"/>
<dbReference type="PROSITE" id="PS51406">
    <property type="entry name" value="FIBRINOGEN_C_2"/>
    <property type="match status" value="1"/>
</dbReference>
<dbReference type="InterPro" id="IPR036056">
    <property type="entry name" value="Fibrinogen-like_C"/>
</dbReference>
<keyword evidence="3" id="KW-1015">Disulfide bond</keyword>
<dbReference type="PANTHER" id="PTHR46130:SF3">
    <property type="entry name" value="CHROMOSOME UNDETERMINED SCAFFOLD_33, WHOLE GENOME SHOTGUN SEQUENCE"/>
    <property type="match status" value="1"/>
</dbReference>
<keyword evidence="7" id="KW-1185">Reference proteome</keyword>
<organism evidence="6 7">
    <name type="scientific">Nannocystis punicea</name>
    <dbReference type="NCBI Taxonomy" id="2995304"/>
    <lineage>
        <taxon>Bacteria</taxon>
        <taxon>Pseudomonadati</taxon>
        <taxon>Myxococcota</taxon>
        <taxon>Polyangia</taxon>
        <taxon>Nannocystales</taxon>
        <taxon>Nannocystaceae</taxon>
        <taxon>Nannocystis</taxon>
    </lineage>
</organism>
<dbReference type="RefSeq" id="WP_269037540.1">
    <property type="nucleotide sequence ID" value="NZ_CP114040.1"/>
</dbReference>
<gene>
    <name evidence="6" type="ORF">O0S08_03525</name>
</gene>
<dbReference type="NCBIfam" id="TIGR02232">
    <property type="entry name" value="myxo_disulf_rpt"/>
    <property type="match status" value="5"/>
</dbReference>
<dbReference type="PROSITE" id="PS51257">
    <property type="entry name" value="PROKAR_LIPOPROTEIN"/>
    <property type="match status" value="1"/>
</dbReference>